<dbReference type="EMBL" id="ACCL02000004">
    <property type="protein sequence ID" value="EET61989.1"/>
    <property type="molecule type" value="Genomic_DNA"/>
</dbReference>
<keyword evidence="2" id="KW-1185">Reference proteome</keyword>
<protein>
    <submittedName>
        <fullName evidence="1">Uncharacterized protein</fullName>
    </submittedName>
</protein>
<accession>C6LC36</accession>
<dbReference type="AlphaFoldDB" id="C6LC36"/>
<dbReference type="RefSeq" id="WP_006860978.1">
    <property type="nucleotide sequence ID" value="NZ_ACCL02000004.1"/>
</dbReference>
<evidence type="ECO:0000313" key="1">
    <source>
        <dbReference type="EMBL" id="EET61989.1"/>
    </source>
</evidence>
<proteinExistence type="predicted"/>
<name>C6LC36_9FIRM</name>
<reference evidence="1" key="1">
    <citation type="submission" date="2009-07" db="EMBL/GenBank/DDBJ databases">
        <authorList>
            <person name="Weinstock G."/>
            <person name="Sodergren E."/>
            <person name="Clifton S."/>
            <person name="Fulton L."/>
            <person name="Fulton B."/>
            <person name="Courtney L."/>
            <person name="Fronick C."/>
            <person name="Harrison M."/>
            <person name="Strong C."/>
            <person name="Farmer C."/>
            <person name="Delahaunty K."/>
            <person name="Markovic C."/>
            <person name="Hall O."/>
            <person name="Minx P."/>
            <person name="Tomlinson C."/>
            <person name="Mitreva M."/>
            <person name="Nelson J."/>
            <person name="Hou S."/>
            <person name="Wollam A."/>
            <person name="Pepin K.H."/>
            <person name="Johnson M."/>
            <person name="Bhonagiri V."/>
            <person name="Nash W.E."/>
            <person name="Warren W."/>
            <person name="Chinwalla A."/>
            <person name="Mardis E.R."/>
            <person name="Wilson R.K."/>
        </authorList>
    </citation>
    <scope>NUCLEOTIDE SEQUENCE [LARGE SCALE GENOMIC DNA]</scope>
    <source>
        <strain evidence="1">DSM 14469</strain>
    </source>
</reference>
<dbReference type="Proteomes" id="UP000005561">
    <property type="component" value="Unassembled WGS sequence"/>
</dbReference>
<evidence type="ECO:0000313" key="2">
    <source>
        <dbReference type="Proteomes" id="UP000005561"/>
    </source>
</evidence>
<gene>
    <name evidence="1" type="ORF">BRYFOR_06183</name>
</gene>
<dbReference type="STRING" id="168384.SAMN05660368_00456"/>
<sequence length="64" mass="7739">MIEYTTQEVIAYLMEDKEIMMEQAMEQFYTSDTFEKLCDVRTGYYLEGSAYIYELLKKELQNKK</sequence>
<comment type="caution">
    <text evidence="1">The sequence shown here is derived from an EMBL/GenBank/DDBJ whole genome shotgun (WGS) entry which is preliminary data.</text>
</comment>
<organism evidence="1 2">
    <name type="scientific">Marvinbryantia formatexigens DSM 14469</name>
    <dbReference type="NCBI Taxonomy" id="478749"/>
    <lineage>
        <taxon>Bacteria</taxon>
        <taxon>Bacillati</taxon>
        <taxon>Bacillota</taxon>
        <taxon>Clostridia</taxon>
        <taxon>Lachnospirales</taxon>
        <taxon>Lachnospiraceae</taxon>
        <taxon>Marvinbryantia</taxon>
    </lineage>
</organism>